<dbReference type="GO" id="GO:0006955">
    <property type="term" value="P:immune response"/>
    <property type="evidence" value="ECO:0007669"/>
    <property type="project" value="InterPro"/>
</dbReference>
<keyword evidence="8" id="KW-0735">Signal-anchor</keyword>
<protein>
    <recommendedName>
        <fullName evidence="4">Lymphotoxin-alpha</fullName>
    </recommendedName>
    <alternativeName>
        <fullName evidence="12">TNF-alpha</fullName>
    </alternativeName>
    <alternativeName>
        <fullName evidence="13">TNF-beta</fullName>
    </alternativeName>
    <alternativeName>
        <fullName evidence="3">Tumor necrosis factor</fullName>
    </alternativeName>
    <alternativeName>
        <fullName evidence="14">Tumor necrosis factor ligand superfamily member 1</fullName>
    </alternativeName>
</protein>
<evidence type="ECO:0000256" key="13">
    <source>
        <dbReference type="ARBA" id="ARBA00033253"/>
    </source>
</evidence>
<evidence type="ECO:0000256" key="2">
    <source>
        <dbReference type="ARBA" id="ARBA00008670"/>
    </source>
</evidence>
<evidence type="ECO:0000256" key="8">
    <source>
        <dbReference type="ARBA" id="ARBA00022968"/>
    </source>
</evidence>
<keyword evidence="9" id="KW-1133">Transmembrane helix</keyword>
<feature type="domain" description="THD" evidence="17">
    <location>
        <begin position="86"/>
        <end position="237"/>
    </location>
</feature>
<evidence type="ECO:0000256" key="12">
    <source>
        <dbReference type="ARBA" id="ARBA00029751"/>
    </source>
</evidence>
<proteinExistence type="evidence at transcript level"/>
<dbReference type="GO" id="GO:0005615">
    <property type="term" value="C:extracellular space"/>
    <property type="evidence" value="ECO:0007669"/>
    <property type="project" value="UniProtKB-KW"/>
</dbReference>
<dbReference type="AlphaFoldDB" id="A0A451G0P3"/>
<dbReference type="InterPro" id="IPR006053">
    <property type="entry name" value="TNF"/>
</dbReference>
<organism evidence="18">
    <name type="scientific">Schizothorax prenanti</name>
    <name type="common">Oreinus prenanti</name>
    <dbReference type="NCBI Taxonomy" id="75362"/>
    <lineage>
        <taxon>Eukaryota</taxon>
        <taxon>Metazoa</taxon>
        <taxon>Chordata</taxon>
        <taxon>Craniata</taxon>
        <taxon>Vertebrata</taxon>
        <taxon>Euteleostomi</taxon>
        <taxon>Actinopterygii</taxon>
        <taxon>Neopterygii</taxon>
        <taxon>Teleostei</taxon>
        <taxon>Ostariophysi</taxon>
        <taxon>Cypriniformes</taxon>
        <taxon>Cyprinidae</taxon>
        <taxon>Schizothoracinae</taxon>
        <taxon>Schizothorax</taxon>
    </lineage>
</organism>
<dbReference type="SMART" id="SM00207">
    <property type="entry name" value="TNF"/>
    <property type="match status" value="1"/>
</dbReference>
<evidence type="ECO:0000256" key="4">
    <source>
        <dbReference type="ARBA" id="ARBA00018403"/>
    </source>
</evidence>
<evidence type="ECO:0000256" key="9">
    <source>
        <dbReference type="ARBA" id="ARBA00022989"/>
    </source>
</evidence>
<dbReference type="GO" id="GO:0005125">
    <property type="term" value="F:cytokine activity"/>
    <property type="evidence" value="ECO:0007669"/>
    <property type="project" value="UniProtKB-KW"/>
</dbReference>
<evidence type="ECO:0000256" key="3">
    <source>
        <dbReference type="ARBA" id="ARBA00013893"/>
    </source>
</evidence>
<evidence type="ECO:0000256" key="16">
    <source>
        <dbReference type="ARBA" id="ARBA00046860"/>
    </source>
</evidence>
<evidence type="ECO:0000256" key="6">
    <source>
        <dbReference type="ARBA" id="ARBA00022692"/>
    </source>
</evidence>
<dbReference type="GO" id="GO:0005164">
    <property type="term" value="F:tumor necrosis factor receptor binding"/>
    <property type="evidence" value="ECO:0007669"/>
    <property type="project" value="InterPro"/>
</dbReference>
<sequence length="237" mass="26423">MMMDLESQFLEEGALPLPQVMVSRRKVGSSKSGVWRVCGVLLTVALCAAAAVCFTLNKSQNNQEGGNELRLTLRDHLSKENVTSKVAIHLTGAFDPDVCNNSLDWKQNLDQAFVSGGLELVAREIIIPNDGIYFVYSQVSFHISCKNDMTEDHDVVHMSHAVWRYSESYSSYKPLFSAIRSACVHASDTEDLWYSTIYLGAAFNLRAGDKLRTDTTKELLPRVENENGKTFFGVFAL</sequence>
<accession>A0A451G0P3</accession>
<comment type="function">
    <text evidence="15">Cytokine that in its homotrimeric form binds to TNFRSF1A/TNFR1, TNFRSF1B/TNFBR and TNFRSF14/HVEM. In its heterotrimeric form with LTB binds to TNFRSF3/LTBR. Lymphotoxin is produced by lymphocytes and is cytotoxic for a wide range of tumor cells in vitro and in vivo.</text>
</comment>
<dbReference type="PANTHER" id="PTHR11471">
    <property type="entry name" value="TUMOR NECROSIS FACTOR FAMILY MEMBER"/>
    <property type="match status" value="1"/>
</dbReference>
<evidence type="ECO:0000256" key="5">
    <source>
        <dbReference type="ARBA" id="ARBA00022514"/>
    </source>
</evidence>
<evidence type="ECO:0000259" key="17">
    <source>
        <dbReference type="PROSITE" id="PS50049"/>
    </source>
</evidence>
<keyword evidence="5" id="KW-0202">Cytokine</keyword>
<reference evidence="18" key="2">
    <citation type="journal article" date="2019" name="Fish. Sci.">
        <title>Effects of dietary konjac oligosaccharide supplementation on serum immune parameters and intestinal immunity of Schizothorax prenanti.</title>
        <authorList>
            <person name="Chen M."/>
            <person name="Wu Y."/>
            <person name="Yan Q."/>
            <person name="Zhao J."/>
            <person name="Feng L."/>
            <person name="He M."/>
            <person name="Lv Z."/>
        </authorList>
    </citation>
    <scope>NUCLEOTIDE SEQUENCE</scope>
</reference>
<dbReference type="Pfam" id="PF00229">
    <property type="entry name" value="TNF"/>
    <property type="match status" value="1"/>
</dbReference>
<keyword evidence="7" id="KW-0732">Signal</keyword>
<evidence type="ECO:0000256" key="15">
    <source>
        <dbReference type="ARBA" id="ARBA00046146"/>
    </source>
</evidence>
<dbReference type="Gene3D" id="2.60.120.40">
    <property type="match status" value="1"/>
</dbReference>
<keyword evidence="10" id="KW-0472">Membrane</keyword>
<evidence type="ECO:0000256" key="7">
    <source>
        <dbReference type="ARBA" id="ARBA00022729"/>
    </source>
</evidence>
<dbReference type="EMBL" id="MH660450">
    <property type="protein sequence ID" value="QAB07502.1"/>
    <property type="molecule type" value="mRNA"/>
</dbReference>
<keyword evidence="11" id="KW-1015">Disulfide bond</keyword>
<comment type="similarity">
    <text evidence="2">Belongs to the tumor necrosis factor family.</text>
</comment>
<comment type="subunit">
    <text evidence="16">Homotrimer, and heterotrimer of either two LTB and one LTA subunits or (less prevalent) two LTA and one LTB subunits. Interacts with TNFRSF14.</text>
</comment>
<dbReference type="InterPro" id="IPR008983">
    <property type="entry name" value="Tumour_necrosis_fac-like_dom"/>
</dbReference>
<keyword evidence="6" id="KW-0812">Transmembrane</keyword>
<evidence type="ECO:0000256" key="1">
    <source>
        <dbReference type="ARBA" id="ARBA00004606"/>
    </source>
</evidence>
<evidence type="ECO:0000313" key="18">
    <source>
        <dbReference type="EMBL" id="QAB07502.1"/>
    </source>
</evidence>
<evidence type="ECO:0000256" key="11">
    <source>
        <dbReference type="ARBA" id="ARBA00023157"/>
    </source>
</evidence>
<dbReference type="InterPro" id="IPR002960">
    <property type="entry name" value="TNF_beta"/>
</dbReference>
<name>A0A451G0P3_SCHPR</name>
<dbReference type="PROSITE" id="PS50049">
    <property type="entry name" value="THD_2"/>
    <property type="match status" value="1"/>
</dbReference>
<dbReference type="PANTHER" id="PTHR11471:SF23">
    <property type="entry name" value="TUMOR NECROSIS FACTOR"/>
    <property type="match status" value="1"/>
</dbReference>
<evidence type="ECO:0000256" key="10">
    <source>
        <dbReference type="ARBA" id="ARBA00023136"/>
    </source>
</evidence>
<dbReference type="InterPro" id="IPR006052">
    <property type="entry name" value="TNF_dom"/>
</dbReference>
<dbReference type="PRINTS" id="PR01236">
    <property type="entry name" value="TNFBETA"/>
</dbReference>
<dbReference type="PRINTS" id="PR01234">
    <property type="entry name" value="TNECROSISFCT"/>
</dbReference>
<reference evidence="18" key="1">
    <citation type="submission" date="2018-07" db="EMBL/GenBank/DDBJ databases">
        <authorList>
            <person name="Li Y."/>
        </authorList>
    </citation>
    <scope>NUCLEOTIDE SEQUENCE</scope>
</reference>
<dbReference type="GO" id="GO:0016020">
    <property type="term" value="C:membrane"/>
    <property type="evidence" value="ECO:0007669"/>
    <property type="project" value="UniProtKB-SubCell"/>
</dbReference>
<evidence type="ECO:0000256" key="14">
    <source>
        <dbReference type="ARBA" id="ARBA00033263"/>
    </source>
</evidence>
<comment type="subcellular location">
    <subcellularLocation>
        <location evidence="1">Membrane</location>
        <topology evidence="1">Single-pass type II membrane protein</topology>
    </subcellularLocation>
</comment>
<dbReference type="SUPFAM" id="SSF49842">
    <property type="entry name" value="TNF-like"/>
    <property type="match status" value="1"/>
</dbReference>
<dbReference type="CDD" id="cd00184">
    <property type="entry name" value="TNF"/>
    <property type="match status" value="1"/>
</dbReference>